<evidence type="ECO:0000313" key="5">
    <source>
        <dbReference type="Proteomes" id="UP000447833"/>
    </source>
</evidence>
<feature type="region of interest" description="Disordered" evidence="2">
    <location>
        <begin position="236"/>
        <end position="274"/>
    </location>
</feature>
<evidence type="ECO:0000313" key="4">
    <source>
        <dbReference type="EMBL" id="MYL65496.1"/>
    </source>
</evidence>
<feature type="compositionally biased region" description="Polar residues" evidence="2">
    <location>
        <begin position="118"/>
        <end position="138"/>
    </location>
</feature>
<name>A0A845F474_9BACL</name>
<dbReference type="Gene3D" id="1.10.10.630">
    <property type="entry name" value="DnaD domain-like"/>
    <property type="match status" value="1"/>
</dbReference>
<dbReference type="Pfam" id="PF07261">
    <property type="entry name" value="DnaB_2"/>
    <property type="match status" value="1"/>
</dbReference>
<dbReference type="SUPFAM" id="SSF158499">
    <property type="entry name" value="DnaD domain-like"/>
    <property type="match status" value="1"/>
</dbReference>
<dbReference type="AlphaFoldDB" id="A0A845F474"/>
<comment type="caution">
    <text evidence="4">The sequence shown here is derived from an EMBL/GenBank/DDBJ whole genome shotgun (WGS) entry which is preliminary data.</text>
</comment>
<feature type="domain" description="DnaB/C C-terminal" evidence="3">
    <location>
        <begin position="167"/>
        <end position="232"/>
    </location>
</feature>
<evidence type="ECO:0000256" key="1">
    <source>
        <dbReference type="ARBA" id="ARBA00093462"/>
    </source>
</evidence>
<dbReference type="InterPro" id="IPR006343">
    <property type="entry name" value="DnaB/C_C"/>
</dbReference>
<dbReference type="InterPro" id="IPR034829">
    <property type="entry name" value="DnaD-like_sf"/>
</dbReference>
<dbReference type="PANTHER" id="PTHR37293">
    <property type="entry name" value="PHAGE REPLICATION PROTEIN-RELATED"/>
    <property type="match status" value="1"/>
</dbReference>
<comment type="similarity">
    <text evidence="1">Belongs to the DnaB/DnaD family.</text>
</comment>
<sequence>MQGWIKLHRKILHSEIFQNEKLLKIFIYCLTKSSHKRTECRVGRQKVQLEPGEFVFGRKKASSELNMKESTVRDYLKVLQEDNVITIKSTNKFSVITVNNWAVYQSYVEGTDNKTPAIEQQNDSTSPSENQQKATYNNDLELKELKNDKESIDTTTSEHSNSEVICFYEKNFGQMPPHIHKELVFYITDSGDEMVIEAMKRSLYRNKANWGYVKSILQSWKNKGVGTLEEAKIEESQYSHNQFRGPSSRRRSKGSSPEWLKQKESQSTQSANKPLRLEDVATMIKLRIKYKKEPDEIIQANCFGYNLSKDDIRDIREDLKTAEEILRSKTKLKVVGDS</sequence>
<dbReference type="NCBIfam" id="TIGR01446">
    <property type="entry name" value="DnaD_dom"/>
    <property type="match status" value="1"/>
</dbReference>
<dbReference type="Proteomes" id="UP000447833">
    <property type="component" value="Unassembled WGS sequence"/>
</dbReference>
<dbReference type="EMBL" id="WMEY01000007">
    <property type="protein sequence ID" value="MYL65496.1"/>
    <property type="molecule type" value="Genomic_DNA"/>
</dbReference>
<evidence type="ECO:0000259" key="3">
    <source>
        <dbReference type="Pfam" id="PF07261"/>
    </source>
</evidence>
<feature type="region of interest" description="Disordered" evidence="2">
    <location>
        <begin position="115"/>
        <end position="156"/>
    </location>
</feature>
<organism evidence="4 5">
    <name type="scientific">Guptibacillus hwajinpoensis</name>
    <dbReference type="NCBI Taxonomy" id="208199"/>
    <lineage>
        <taxon>Bacteria</taxon>
        <taxon>Bacillati</taxon>
        <taxon>Bacillota</taxon>
        <taxon>Bacilli</taxon>
        <taxon>Bacillales</taxon>
        <taxon>Guptibacillaceae</taxon>
        <taxon>Guptibacillus</taxon>
    </lineage>
</organism>
<gene>
    <name evidence="4" type="ORF">GLW07_19235</name>
</gene>
<dbReference type="InterPro" id="IPR053162">
    <property type="entry name" value="DnaD"/>
</dbReference>
<dbReference type="RefSeq" id="WP_160920923.1">
    <property type="nucleotide sequence ID" value="NZ_WMEY01000007.1"/>
</dbReference>
<reference evidence="4 5" key="1">
    <citation type="submission" date="2019-11" db="EMBL/GenBank/DDBJ databases">
        <title>Genome sequences of 17 halophilic strains isolated from different environments.</title>
        <authorList>
            <person name="Furrow R.E."/>
        </authorList>
    </citation>
    <scope>NUCLEOTIDE SEQUENCE [LARGE SCALE GENOMIC DNA]</scope>
    <source>
        <strain evidence="4 5">22506_14_FS</strain>
    </source>
</reference>
<accession>A0A845F474</accession>
<proteinExistence type="inferred from homology"/>
<evidence type="ECO:0000256" key="2">
    <source>
        <dbReference type="SAM" id="MobiDB-lite"/>
    </source>
</evidence>
<feature type="compositionally biased region" description="Basic and acidic residues" evidence="2">
    <location>
        <begin position="140"/>
        <end position="152"/>
    </location>
</feature>
<dbReference type="PANTHER" id="PTHR37293:SF5">
    <property type="entry name" value="DNA REPLICATION PROTEIN"/>
    <property type="match status" value="1"/>
</dbReference>
<protein>
    <submittedName>
        <fullName evidence="4">DnaD domain protein</fullName>
    </submittedName>
</protein>